<dbReference type="EMBL" id="JARJLG010000325">
    <property type="protein sequence ID" value="KAJ7716976.1"/>
    <property type="molecule type" value="Genomic_DNA"/>
</dbReference>
<gene>
    <name evidence="1" type="ORF">DFH07DRAFT_685383</name>
</gene>
<evidence type="ECO:0000313" key="1">
    <source>
        <dbReference type="EMBL" id="KAJ7716976.1"/>
    </source>
</evidence>
<sequence length="105" mass="11277">DVDPAVRFSEAVTACSLCPDKPLIAAADMNARIANKIPRGMNFPRSSRDNVLNTRGRWLLRLCSDTSMSILNGTSKEVTSPGAFTSFQPLGSTVIDFVMVSSGLL</sequence>
<dbReference type="InterPro" id="IPR036691">
    <property type="entry name" value="Endo/exonu/phosph_ase_sf"/>
</dbReference>
<comment type="caution">
    <text evidence="1">The sequence shown here is derived from an EMBL/GenBank/DDBJ whole genome shotgun (WGS) entry which is preliminary data.</text>
</comment>
<protein>
    <submittedName>
        <fullName evidence="1">Uncharacterized protein</fullName>
    </submittedName>
</protein>
<reference evidence="1" key="1">
    <citation type="submission" date="2023-03" db="EMBL/GenBank/DDBJ databases">
        <title>Massive genome expansion in bonnet fungi (Mycena s.s.) driven by repeated elements and novel gene families across ecological guilds.</title>
        <authorList>
            <consortium name="Lawrence Berkeley National Laboratory"/>
            <person name="Harder C.B."/>
            <person name="Miyauchi S."/>
            <person name="Viragh M."/>
            <person name="Kuo A."/>
            <person name="Thoen E."/>
            <person name="Andreopoulos B."/>
            <person name="Lu D."/>
            <person name="Skrede I."/>
            <person name="Drula E."/>
            <person name="Henrissat B."/>
            <person name="Morin E."/>
            <person name="Kohler A."/>
            <person name="Barry K."/>
            <person name="LaButti K."/>
            <person name="Morin E."/>
            <person name="Salamov A."/>
            <person name="Lipzen A."/>
            <person name="Mereny Z."/>
            <person name="Hegedus B."/>
            <person name="Baldrian P."/>
            <person name="Stursova M."/>
            <person name="Weitz H."/>
            <person name="Taylor A."/>
            <person name="Grigoriev I.V."/>
            <person name="Nagy L.G."/>
            <person name="Martin F."/>
            <person name="Kauserud H."/>
        </authorList>
    </citation>
    <scope>NUCLEOTIDE SEQUENCE</scope>
    <source>
        <strain evidence="1">CBHHK188m</strain>
    </source>
</reference>
<proteinExistence type="predicted"/>
<dbReference type="AlphaFoldDB" id="A0AAD7HBI7"/>
<keyword evidence="2" id="KW-1185">Reference proteome</keyword>
<accession>A0AAD7HBI7</accession>
<organism evidence="1 2">
    <name type="scientific">Mycena maculata</name>
    <dbReference type="NCBI Taxonomy" id="230809"/>
    <lineage>
        <taxon>Eukaryota</taxon>
        <taxon>Fungi</taxon>
        <taxon>Dikarya</taxon>
        <taxon>Basidiomycota</taxon>
        <taxon>Agaricomycotina</taxon>
        <taxon>Agaricomycetes</taxon>
        <taxon>Agaricomycetidae</taxon>
        <taxon>Agaricales</taxon>
        <taxon>Marasmiineae</taxon>
        <taxon>Mycenaceae</taxon>
        <taxon>Mycena</taxon>
    </lineage>
</organism>
<feature type="non-terminal residue" evidence="1">
    <location>
        <position position="1"/>
    </location>
</feature>
<name>A0AAD7HBI7_9AGAR</name>
<evidence type="ECO:0000313" key="2">
    <source>
        <dbReference type="Proteomes" id="UP001215280"/>
    </source>
</evidence>
<dbReference type="Gene3D" id="3.60.10.10">
    <property type="entry name" value="Endonuclease/exonuclease/phosphatase"/>
    <property type="match status" value="1"/>
</dbReference>
<feature type="non-terminal residue" evidence="1">
    <location>
        <position position="105"/>
    </location>
</feature>
<dbReference type="Proteomes" id="UP001215280">
    <property type="component" value="Unassembled WGS sequence"/>
</dbReference>